<name>A0A0L8VB84_9BACT</name>
<dbReference type="GO" id="GO:0004519">
    <property type="term" value="F:endonuclease activity"/>
    <property type="evidence" value="ECO:0007669"/>
    <property type="project" value="UniProtKB-KW"/>
</dbReference>
<evidence type="ECO:0000256" key="1">
    <source>
        <dbReference type="RuleBase" id="RU363069"/>
    </source>
</evidence>
<dbReference type="InterPro" id="IPR050535">
    <property type="entry name" value="DNA_Repair-Maintenance_Comp"/>
</dbReference>
<comment type="similarity">
    <text evidence="1">Belongs to the SbcD family.</text>
</comment>
<dbReference type="GO" id="GO:0006310">
    <property type="term" value="P:DNA recombination"/>
    <property type="evidence" value="ECO:0007669"/>
    <property type="project" value="UniProtKB-KW"/>
</dbReference>
<dbReference type="PANTHER" id="PTHR30337">
    <property type="entry name" value="COMPONENT OF ATP-DEPENDENT DSDNA EXONUCLEASE"/>
    <property type="match status" value="1"/>
</dbReference>
<dbReference type="Proteomes" id="UP000036958">
    <property type="component" value="Unassembled WGS sequence"/>
</dbReference>
<dbReference type="AlphaFoldDB" id="A0A0L8VB84"/>
<dbReference type="STRING" id="1409788.NC99_17260"/>
<dbReference type="GO" id="GO:0008408">
    <property type="term" value="F:3'-5' exonuclease activity"/>
    <property type="evidence" value="ECO:0007669"/>
    <property type="project" value="InterPro"/>
</dbReference>
<dbReference type="PATRIC" id="fig|1409788.3.peg.1789"/>
<gene>
    <name evidence="1" type="primary">sbcD</name>
    <name evidence="2" type="ORF">NC99_17260</name>
</gene>
<keyword evidence="1" id="KW-0235">DNA replication</keyword>
<keyword evidence="1" id="KW-0255">Endonuclease</keyword>
<keyword evidence="1" id="KW-0233">DNA recombination</keyword>
<dbReference type="EMBL" id="LGIA01000130">
    <property type="protein sequence ID" value="KOH45457.1"/>
    <property type="molecule type" value="Genomic_DNA"/>
</dbReference>
<dbReference type="InterPro" id="IPR029052">
    <property type="entry name" value="Metallo-depent_PP-like"/>
</dbReference>
<keyword evidence="3" id="KW-1185">Reference proteome</keyword>
<dbReference type="NCBIfam" id="TIGR00619">
    <property type="entry name" value="sbcd"/>
    <property type="match status" value="1"/>
</dbReference>
<accession>A0A0L8VB84</accession>
<organism evidence="2 3">
    <name type="scientific">Sunxiuqinia dokdonensis</name>
    <dbReference type="NCBI Taxonomy" id="1409788"/>
    <lineage>
        <taxon>Bacteria</taxon>
        <taxon>Pseudomonadati</taxon>
        <taxon>Bacteroidota</taxon>
        <taxon>Bacteroidia</taxon>
        <taxon>Marinilabiliales</taxon>
        <taxon>Prolixibacteraceae</taxon>
        <taxon>Sunxiuqinia</taxon>
    </lineage>
</organism>
<keyword evidence="1" id="KW-0269">Exonuclease</keyword>
<dbReference type="InterPro" id="IPR004593">
    <property type="entry name" value="SbcD"/>
</dbReference>
<sequence length="359" mass="40552">MFDTFNPPTEAVDLFYKTLKRLSNNGRRPVIAIAGNHDSPDRIESPDPLARECGIIFAGYPNSSVAPFELDSGLKVLQSSEGFLGLRLPKSEIPLRLLLTPYANEYRLKTCLGLENSEEELRTVLQQKWKQLADQYCDEHGVNVLVSHLFVIKKGEVLPEEPADEKPILHVGGAQAVYTENIPKQVQYTAMGHLHRMHRVDSNPAPVYYSGSPLSYSFSEANQKKYVLLVDVEPGETAAVREVELSQGKKLLRKRAEGLEDALQWLAENQDCLVELTLVTDTFLTALERKQLNVAHSGIVAIIPEVIHADELIDTIQKKIDLTRSMEELFRDYFKHEKGQEPNEELMNLFTEILAEDEQ</sequence>
<dbReference type="Gene3D" id="3.60.21.10">
    <property type="match status" value="1"/>
</dbReference>
<keyword evidence="1" id="KW-0540">Nuclease</keyword>
<proteinExistence type="inferred from homology"/>
<comment type="subunit">
    <text evidence="1">Heterodimer of SbcC and SbcD.</text>
</comment>
<dbReference type="SUPFAM" id="SSF56300">
    <property type="entry name" value="Metallo-dependent phosphatases"/>
    <property type="match status" value="1"/>
</dbReference>
<dbReference type="GO" id="GO:0006260">
    <property type="term" value="P:DNA replication"/>
    <property type="evidence" value="ECO:0007669"/>
    <property type="project" value="UniProtKB-KW"/>
</dbReference>
<reference evidence="3" key="1">
    <citation type="submission" date="2015-07" db="EMBL/GenBank/DDBJ databases">
        <title>Genome sequencing of Sunxiuqinia dokdonensis strain SK.</title>
        <authorList>
            <person name="Ahn S."/>
            <person name="Kim B.-C."/>
        </authorList>
    </citation>
    <scope>NUCLEOTIDE SEQUENCE [LARGE SCALE GENOMIC DNA]</scope>
    <source>
        <strain evidence="3">SK</strain>
    </source>
</reference>
<keyword evidence="1" id="KW-0378">Hydrolase</keyword>
<dbReference type="RefSeq" id="WP_053181904.1">
    <property type="nucleotide sequence ID" value="NZ_LGIA01000130.1"/>
</dbReference>
<protein>
    <recommendedName>
        <fullName evidence="1">Nuclease SbcCD subunit D</fullName>
    </recommendedName>
</protein>
<evidence type="ECO:0000313" key="2">
    <source>
        <dbReference type="EMBL" id="KOH45457.1"/>
    </source>
</evidence>
<comment type="caution">
    <text evidence="2">The sequence shown here is derived from an EMBL/GenBank/DDBJ whole genome shotgun (WGS) entry which is preliminary data.</text>
</comment>
<evidence type="ECO:0000313" key="3">
    <source>
        <dbReference type="Proteomes" id="UP000036958"/>
    </source>
</evidence>
<dbReference type="PANTHER" id="PTHR30337:SF0">
    <property type="entry name" value="NUCLEASE SBCCD SUBUNIT D"/>
    <property type="match status" value="1"/>
</dbReference>
<comment type="function">
    <text evidence="1">SbcCD cleaves DNA hairpin structures. These structures can inhibit DNA replication and are intermediates in certain DNA recombination reactions. The complex acts as a 3'-&gt;5' double strand exonuclease that can open hairpins. It also has a 5' single-strand endonuclease activity.</text>
</comment>